<gene>
    <name evidence="2" type="ORF">LIER_35828</name>
</gene>
<protein>
    <recommendedName>
        <fullName evidence="1">F-box domain-containing protein</fullName>
    </recommendedName>
</protein>
<evidence type="ECO:0000313" key="3">
    <source>
        <dbReference type="Proteomes" id="UP001454036"/>
    </source>
</evidence>
<dbReference type="EMBL" id="BAABME010015975">
    <property type="protein sequence ID" value="GAA0143888.1"/>
    <property type="molecule type" value="Genomic_DNA"/>
</dbReference>
<name>A0AAV3NY36_LITER</name>
<dbReference type="PANTHER" id="PTHR47602">
    <property type="entry name" value="F-BOX PROTEIN SKIP22"/>
    <property type="match status" value="1"/>
</dbReference>
<proteinExistence type="predicted"/>
<comment type="caution">
    <text evidence="2">The sequence shown here is derived from an EMBL/GenBank/DDBJ whole genome shotgun (WGS) entry which is preliminary data.</text>
</comment>
<organism evidence="2 3">
    <name type="scientific">Lithospermum erythrorhizon</name>
    <name type="common">Purple gromwell</name>
    <name type="synonym">Lithospermum officinale var. erythrorhizon</name>
    <dbReference type="NCBI Taxonomy" id="34254"/>
    <lineage>
        <taxon>Eukaryota</taxon>
        <taxon>Viridiplantae</taxon>
        <taxon>Streptophyta</taxon>
        <taxon>Embryophyta</taxon>
        <taxon>Tracheophyta</taxon>
        <taxon>Spermatophyta</taxon>
        <taxon>Magnoliopsida</taxon>
        <taxon>eudicotyledons</taxon>
        <taxon>Gunneridae</taxon>
        <taxon>Pentapetalae</taxon>
        <taxon>asterids</taxon>
        <taxon>lamiids</taxon>
        <taxon>Boraginales</taxon>
        <taxon>Boraginaceae</taxon>
        <taxon>Boraginoideae</taxon>
        <taxon>Lithospermeae</taxon>
        <taxon>Lithospermum</taxon>
    </lineage>
</organism>
<dbReference type="Proteomes" id="UP001454036">
    <property type="component" value="Unassembled WGS sequence"/>
</dbReference>
<dbReference type="PANTHER" id="PTHR47602:SF2">
    <property type="entry name" value="F-BOX PROTEIN SKIP22"/>
    <property type="match status" value="1"/>
</dbReference>
<dbReference type="CDD" id="cd22165">
    <property type="entry name" value="F-box_AtSKIP22-like"/>
    <property type="match status" value="1"/>
</dbReference>
<dbReference type="Pfam" id="PF12937">
    <property type="entry name" value="F-box-like"/>
    <property type="match status" value="1"/>
</dbReference>
<sequence>MKLRLRSLETKQTHKMQIPDSSSLQNLKQTLIQTLIPNSNQNQNPYSIESLHLSLNRKDEIQIDSSTENITITLQSLGITNGDLIFFTFNPLGFNSCFQDSNFMQSGVENELVMEKGAQVTPESSIFEQIRDAQKGEIVGKGTQIAPEFSLSQQIGDVQKEEIVENSTKITSESSLSPQIRDAQKEEIVKMDRNLVVDEVDGDDVDEDGEGSVDVDVGSVAKSFSVPGFLRKVFTEELGNESGRDHKLLVIAVHAVLLDSELVAYDVVGRKEINGFLFRDEWPLDLFNLRLFYTLPKSMNLSSNSAYSIESVCLKFHSLGDCVTVYGSLVNGNKSAVYRVSFDEGKLVPFLNVVWANCGLNEEISFGVQGSGTNAEKEVFEFWRRVKDELALPMLIDLSEKYGFGLPACFMRLPTEIKLNILELLPGADVARVGCACSELRYLSSSDELWKKKYAEQFGDAVKAGDEGHWKSKFVRYWETNRKRRRVVGRYSVGRMPPPRMPSIVGGVHDIWPHVQIIGGDYDRLPGLPLGGVLPMGRHHQASQVPRCNLGGSGQW</sequence>
<feature type="domain" description="F-box" evidence="1">
    <location>
        <begin position="407"/>
        <end position="453"/>
    </location>
</feature>
<dbReference type="Gene3D" id="3.40.1000.30">
    <property type="match status" value="1"/>
</dbReference>
<accession>A0AAV3NY36</accession>
<evidence type="ECO:0000313" key="2">
    <source>
        <dbReference type="EMBL" id="GAA0143888.1"/>
    </source>
</evidence>
<evidence type="ECO:0000259" key="1">
    <source>
        <dbReference type="PROSITE" id="PS50181"/>
    </source>
</evidence>
<dbReference type="Gene3D" id="1.20.1280.50">
    <property type="match status" value="1"/>
</dbReference>
<dbReference type="SMART" id="SM00256">
    <property type="entry name" value="FBOX"/>
    <property type="match status" value="1"/>
</dbReference>
<reference evidence="2 3" key="1">
    <citation type="submission" date="2024-01" db="EMBL/GenBank/DDBJ databases">
        <title>The complete chloroplast genome sequence of Lithospermum erythrorhizon: insights into the phylogenetic relationship among Boraginaceae species and the maternal lineages of purple gromwells.</title>
        <authorList>
            <person name="Okada T."/>
            <person name="Watanabe K."/>
        </authorList>
    </citation>
    <scope>NUCLEOTIDE SEQUENCE [LARGE SCALE GENOMIC DNA]</scope>
</reference>
<dbReference type="SUPFAM" id="SSF81383">
    <property type="entry name" value="F-box domain"/>
    <property type="match status" value="1"/>
</dbReference>
<keyword evidence="3" id="KW-1185">Reference proteome</keyword>
<dbReference type="PROSITE" id="PS50181">
    <property type="entry name" value="FBOX"/>
    <property type="match status" value="1"/>
</dbReference>
<dbReference type="InterPro" id="IPR001810">
    <property type="entry name" value="F-box_dom"/>
</dbReference>
<dbReference type="InterPro" id="IPR036047">
    <property type="entry name" value="F-box-like_dom_sf"/>
</dbReference>
<dbReference type="AlphaFoldDB" id="A0AAV3NY36"/>